<evidence type="ECO:0000256" key="3">
    <source>
        <dbReference type="ARBA" id="ARBA00022946"/>
    </source>
</evidence>
<dbReference type="InterPro" id="IPR033753">
    <property type="entry name" value="GCV_H/Fam206"/>
</dbReference>
<dbReference type="HAMAP" id="MF_00272">
    <property type="entry name" value="GcvH"/>
    <property type="match status" value="1"/>
</dbReference>
<sequence length="161" mass="17421">MIAAPLRKTCFSAFAIASRAAPRAVPVRMFQTSSLAAEIKKRYTVEHEWIAYDDATNVGTLGITDHAQNSLGDVVFVEVPKPDTEVSIGDQIGFAESIKAVSDIYAPVSGTIAEVNDALSEDPTLLNKSAEADGWLAKIKLSNPSELDELLTEEAYKELLH</sequence>
<keyword evidence="3 5" id="KW-0809">Transit peptide</keyword>
<dbReference type="CDD" id="cd06848">
    <property type="entry name" value="GCS_H"/>
    <property type="match status" value="1"/>
</dbReference>
<evidence type="ECO:0000313" key="8">
    <source>
        <dbReference type="Proteomes" id="UP001219933"/>
    </source>
</evidence>
<comment type="similarity">
    <text evidence="1 5">Belongs to the GcvH family.</text>
</comment>
<comment type="cofactor">
    <cofactor evidence="5">
        <name>(R)-lipoate</name>
        <dbReference type="ChEBI" id="CHEBI:83088"/>
    </cofactor>
    <text evidence="5">Binds 1 lipoyl cofactor covalently.</text>
</comment>
<dbReference type="InterPro" id="IPR002930">
    <property type="entry name" value="GCV_H"/>
</dbReference>
<feature type="modified residue" description="N6-lipoyllysine" evidence="4">
    <location>
        <position position="99"/>
    </location>
</feature>
<comment type="subunit">
    <text evidence="5">The glycine cleavage system is composed of four proteins: P, T, L and H.</text>
</comment>
<dbReference type="GO" id="GO:0009249">
    <property type="term" value="P:protein lipoylation"/>
    <property type="evidence" value="ECO:0007669"/>
    <property type="project" value="TreeGrafter"/>
</dbReference>
<dbReference type="GO" id="GO:0019464">
    <property type="term" value="P:glycine decarboxylation via glycine cleavage system"/>
    <property type="evidence" value="ECO:0007669"/>
    <property type="project" value="UniProtKB-UniRule"/>
</dbReference>
<dbReference type="EMBL" id="CP119878">
    <property type="protein sequence ID" value="WFD34360.1"/>
    <property type="molecule type" value="Genomic_DNA"/>
</dbReference>
<accession>A0AAF0EQ95</accession>
<evidence type="ECO:0000313" key="7">
    <source>
        <dbReference type="EMBL" id="WFD34360.1"/>
    </source>
</evidence>
<comment type="function">
    <text evidence="5">The H protein shuttles the methylamine group of glycine from the P protein to the T protein.</text>
</comment>
<dbReference type="NCBIfam" id="NF002270">
    <property type="entry name" value="PRK01202.1"/>
    <property type="match status" value="1"/>
</dbReference>
<dbReference type="PANTHER" id="PTHR11715">
    <property type="entry name" value="GLYCINE CLEAVAGE SYSTEM H PROTEIN"/>
    <property type="match status" value="1"/>
</dbReference>
<dbReference type="PROSITE" id="PS00189">
    <property type="entry name" value="LIPOYL"/>
    <property type="match status" value="1"/>
</dbReference>
<feature type="domain" description="Lipoyl-binding" evidence="6">
    <location>
        <begin position="58"/>
        <end position="140"/>
    </location>
</feature>
<dbReference type="SUPFAM" id="SSF51230">
    <property type="entry name" value="Single hybrid motif"/>
    <property type="match status" value="1"/>
</dbReference>
<keyword evidence="8" id="KW-1185">Reference proteome</keyword>
<gene>
    <name evidence="7" type="primary">GCV3</name>
    <name evidence="7" type="ORF">MCUN1_001199</name>
</gene>
<evidence type="ECO:0000259" key="6">
    <source>
        <dbReference type="PROSITE" id="PS50968"/>
    </source>
</evidence>
<proteinExistence type="inferred from homology"/>
<dbReference type="InterPro" id="IPR011053">
    <property type="entry name" value="Single_hybrid_motif"/>
</dbReference>
<dbReference type="Proteomes" id="UP001219933">
    <property type="component" value="Chromosome 2"/>
</dbReference>
<evidence type="ECO:0000256" key="5">
    <source>
        <dbReference type="RuleBase" id="RU364055"/>
    </source>
</evidence>
<evidence type="ECO:0000256" key="1">
    <source>
        <dbReference type="ARBA" id="ARBA00009249"/>
    </source>
</evidence>
<reference evidence="7" key="1">
    <citation type="submission" date="2023-03" db="EMBL/GenBank/DDBJ databases">
        <title>Mating type loci evolution in Malassezia.</title>
        <authorList>
            <person name="Coelho M.A."/>
        </authorList>
    </citation>
    <scope>NUCLEOTIDE SEQUENCE</scope>
    <source>
        <strain evidence="7">CBS 11721</strain>
    </source>
</reference>
<dbReference type="GO" id="GO:0005739">
    <property type="term" value="C:mitochondrion"/>
    <property type="evidence" value="ECO:0007669"/>
    <property type="project" value="UniProtKB-SubCell"/>
</dbReference>
<dbReference type="PROSITE" id="PS50968">
    <property type="entry name" value="BIOTINYL_LIPOYL"/>
    <property type="match status" value="1"/>
</dbReference>
<keyword evidence="2 4" id="KW-0450">Lipoyl</keyword>
<evidence type="ECO:0000256" key="2">
    <source>
        <dbReference type="ARBA" id="ARBA00022823"/>
    </source>
</evidence>
<dbReference type="GO" id="GO:0005960">
    <property type="term" value="C:glycine cleavage complex"/>
    <property type="evidence" value="ECO:0007669"/>
    <property type="project" value="UniProtKB-UniRule"/>
</dbReference>
<protein>
    <recommendedName>
        <fullName evidence="5">Glycine cleavage system H protein</fullName>
    </recommendedName>
</protein>
<dbReference type="PANTHER" id="PTHR11715:SF3">
    <property type="entry name" value="GLYCINE CLEAVAGE SYSTEM H PROTEIN-RELATED"/>
    <property type="match status" value="1"/>
</dbReference>
<comment type="subcellular location">
    <subcellularLocation>
        <location evidence="5">Mitochondrion</location>
    </subcellularLocation>
</comment>
<dbReference type="AlphaFoldDB" id="A0AAF0EQ95"/>
<name>A0AAF0EQ95_9BASI</name>
<dbReference type="NCBIfam" id="TIGR00527">
    <property type="entry name" value="gcvH"/>
    <property type="match status" value="1"/>
</dbReference>
<dbReference type="InterPro" id="IPR003016">
    <property type="entry name" value="2-oxoA_DH_lipoyl-BS"/>
</dbReference>
<dbReference type="Gene3D" id="2.40.50.100">
    <property type="match status" value="1"/>
</dbReference>
<evidence type="ECO:0000256" key="4">
    <source>
        <dbReference type="PIRSR" id="PIRSR617453-50"/>
    </source>
</evidence>
<keyword evidence="5" id="KW-0496">Mitochondrion</keyword>
<dbReference type="InterPro" id="IPR000089">
    <property type="entry name" value="Biotin_lipoyl"/>
</dbReference>
<organism evidence="7 8">
    <name type="scientific">Malassezia cuniculi</name>
    <dbReference type="NCBI Taxonomy" id="948313"/>
    <lineage>
        <taxon>Eukaryota</taxon>
        <taxon>Fungi</taxon>
        <taxon>Dikarya</taxon>
        <taxon>Basidiomycota</taxon>
        <taxon>Ustilaginomycotina</taxon>
        <taxon>Malasseziomycetes</taxon>
        <taxon>Malasseziales</taxon>
        <taxon>Malasseziaceae</taxon>
        <taxon>Malassezia</taxon>
    </lineage>
</organism>
<dbReference type="InterPro" id="IPR017453">
    <property type="entry name" value="GCV_H_sub"/>
</dbReference>
<dbReference type="Pfam" id="PF01597">
    <property type="entry name" value="GCV_H"/>
    <property type="match status" value="1"/>
</dbReference>